<dbReference type="GO" id="GO:0003677">
    <property type="term" value="F:DNA binding"/>
    <property type="evidence" value="ECO:0007669"/>
    <property type="project" value="UniProtKB-KW"/>
</dbReference>
<evidence type="ECO:0000313" key="5">
    <source>
        <dbReference type="EMBL" id="VAW54602.1"/>
    </source>
</evidence>
<dbReference type="SUPFAM" id="SSF110849">
    <property type="entry name" value="ParB/Sulfiredoxin"/>
    <property type="match status" value="1"/>
</dbReference>
<accession>A0A3B0WU06</accession>
<dbReference type="InterPro" id="IPR004437">
    <property type="entry name" value="ParB/RepB/Spo0J"/>
</dbReference>
<evidence type="ECO:0000256" key="3">
    <source>
        <dbReference type="ARBA" id="ARBA00023125"/>
    </source>
</evidence>
<dbReference type="InterPro" id="IPR036086">
    <property type="entry name" value="ParB/Sulfiredoxin_sf"/>
</dbReference>
<dbReference type="PANTHER" id="PTHR33375:SF1">
    <property type="entry name" value="CHROMOSOME-PARTITIONING PROTEIN PARB-RELATED"/>
    <property type="match status" value="1"/>
</dbReference>
<dbReference type="FunFam" id="1.10.10.2830:FF:000001">
    <property type="entry name" value="Chromosome partitioning protein ParB"/>
    <property type="match status" value="1"/>
</dbReference>
<keyword evidence="3" id="KW-0238">DNA-binding</keyword>
<dbReference type="GO" id="GO:0045881">
    <property type="term" value="P:positive regulation of sporulation resulting in formation of a cellular spore"/>
    <property type="evidence" value="ECO:0007669"/>
    <property type="project" value="TreeGrafter"/>
</dbReference>
<dbReference type="GO" id="GO:0007059">
    <property type="term" value="P:chromosome segregation"/>
    <property type="evidence" value="ECO:0007669"/>
    <property type="project" value="UniProtKB-KW"/>
</dbReference>
<dbReference type="Pfam" id="PF17762">
    <property type="entry name" value="HTH_ParB"/>
    <property type="match status" value="1"/>
</dbReference>
<reference evidence="5" key="1">
    <citation type="submission" date="2018-06" db="EMBL/GenBank/DDBJ databases">
        <authorList>
            <person name="Zhirakovskaya E."/>
        </authorList>
    </citation>
    <scope>NUCLEOTIDE SEQUENCE</scope>
</reference>
<sequence>MAAKKKTAKKKGASRGLGRGLTALLGNSDVEAMIEPTGDDELRNIDVDLIERGPWQPREHFDEEALQELADSIKQQGVVQPIVVRQQAANRFEIVAGERRWRASQKAGLSQIPAVIKTFDDQTAAAVSLIENIQRENLNPLEESTALKRLIDEFDMTHQQVADTVARSRAAVSNLLRLQDLNPDVKTLLAMRDIDMGHARALLGIDGMEQSRVAKDVARKGLSVRETEALIRKISAPAKTSKITRKDPDIIKLEERLSECLGAQVQIKQKSKSKGCLEIAYTSLDVLDGILSKIES</sequence>
<organism evidence="5">
    <name type="scientific">hydrothermal vent metagenome</name>
    <dbReference type="NCBI Taxonomy" id="652676"/>
    <lineage>
        <taxon>unclassified sequences</taxon>
        <taxon>metagenomes</taxon>
        <taxon>ecological metagenomes</taxon>
    </lineage>
</organism>
<evidence type="ECO:0000256" key="2">
    <source>
        <dbReference type="ARBA" id="ARBA00022829"/>
    </source>
</evidence>
<dbReference type="Gene3D" id="3.90.1530.30">
    <property type="match status" value="1"/>
</dbReference>
<dbReference type="CDD" id="cd16393">
    <property type="entry name" value="SPO0J_N"/>
    <property type="match status" value="1"/>
</dbReference>
<dbReference type="EMBL" id="UOFD01000079">
    <property type="protein sequence ID" value="VAW54602.1"/>
    <property type="molecule type" value="Genomic_DNA"/>
</dbReference>
<dbReference type="PANTHER" id="PTHR33375">
    <property type="entry name" value="CHROMOSOME-PARTITIONING PROTEIN PARB-RELATED"/>
    <property type="match status" value="1"/>
</dbReference>
<protein>
    <submittedName>
        <fullName evidence="5">Chromosome (Plasmid) partitioning protein ParB</fullName>
    </submittedName>
</protein>
<dbReference type="FunFam" id="3.90.1530.30:FF:000001">
    <property type="entry name" value="Chromosome partitioning protein ParB"/>
    <property type="match status" value="1"/>
</dbReference>
<keyword evidence="2" id="KW-0159">Chromosome partition</keyword>
<evidence type="ECO:0000259" key="4">
    <source>
        <dbReference type="SMART" id="SM00470"/>
    </source>
</evidence>
<dbReference type="Gene3D" id="1.10.10.2830">
    <property type="match status" value="1"/>
</dbReference>
<dbReference type="NCBIfam" id="TIGR00180">
    <property type="entry name" value="parB_part"/>
    <property type="match status" value="1"/>
</dbReference>
<dbReference type="InterPro" id="IPR050336">
    <property type="entry name" value="Chromosome_partition/occlusion"/>
</dbReference>
<feature type="domain" description="ParB-like N-terminal" evidence="4">
    <location>
        <begin position="43"/>
        <end position="133"/>
    </location>
</feature>
<dbReference type="InterPro" id="IPR041468">
    <property type="entry name" value="HTH_ParB/Spo0J"/>
</dbReference>
<name>A0A3B0WU06_9ZZZZ</name>
<proteinExistence type="inferred from homology"/>
<dbReference type="Pfam" id="PF02195">
    <property type="entry name" value="ParB_N"/>
    <property type="match status" value="1"/>
</dbReference>
<dbReference type="InterPro" id="IPR003115">
    <property type="entry name" value="ParB_N"/>
</dbReference>
<dbReference type="Pfam" id="PF23552">
    <property type="entry name" value="ParB_C"/>
    <property type="match status" value="1"/>
</dbReference>
<gene>
    <name evidence="5" type="ORF">MNBD_GAMMA06-484</name>
</gene>
<dbReference type="AlphaFoldDB" id="A0A3B0WU06"/>
<evidence type="ECO:0000256" key="1">
    <source>
        <dbReference type="ARBA" id="ARBA00006295"/>
    </source>
</evidence>
<comment type="similarity">
    <text evidence="1">Belongs to the ParB family.</text>
</comment>
<dbReference type="GO" id="GO:0005694">
    <property type="term" value="C:chromosome"/>
    <property type="evidence" value="ECO:0007669"/>
    <property type="project" value="TreeGrafter"/>
</dbReference>
<dbReference type="SMART" id="SM00470">
    <property type="entry name" value="ParB"/>
    <property type="match status" value="1"/>
</dbReference>
<dbReference type="InterPro" id="IPR057240">
    <property type="entry name" value="ParB_dimer_C"/>
</dbReference>